<evidence type="ECO:0000256" key="2">
    <source>
        <dbReference type="ARBA" id="ARBA00022902"/>
    </source>
</evidence>
<organism evidence="7 8">
    <name type="scientific">Amphibalanus amphitrite</name>
    <name type="common">Striped barnacle</name>
    <name type="synonym">Balanus amphitrite</name>
    <dbReference type="NCBI Taxonomy" id="1232801"/>
    <lineage>
        <taxon>Eukaryota</taxon>
        <taxon>Metazoa</taxon>
        <taxon>Ecdysozoa</taxon>
        <taxon>Arthropoda</taxon>
        <taxon>Crustacea</taxon>
        <taxon>Multicrustacea</taxon>
        <taxon>Cirripedia</taxon>
        <taxon>Thoracica</taxon>
        <taxon>Thoracicalcarea</taxon>
        <taxon>Balanomorpha</taxon>
        <taxon>Balanoidea</taxon>
        <taxon>Balanidae</taxon>
        <taxon>Amphibalaninae</taxon>
        <taxon>Amphibalanus</taxon>
    </lineage>
</organism>
<feature type="domain" description="BHLH" evidence="6">
    <location>
        <begin position="15"/>
        <end position="67"/>
    </location>
</feature>
<sequence length="174" mass="19106">MWLNYNSCFFLRAPSNVLRRNARERNRVKQVNHGFAALRNHIPSAAKNKKLSKVDTLRRAVEYIQSLQALLDESDAEGAPGCSADSGYGEQRGFFLPSPATGAVAGPHLASPCSDASSPAPSYSSEPTLLTSQYDKYEPYTPAGFKEESYADAEPISAEDEELLDAIAWWQCSQ</sequence>
<feature type="compositionally biased region" description="Low complexity" evidence="5">
    <location>
        <begin position="110"/>
        <end position="125"/>
    </location>
</feature>
<keyword evidence="8" id="KW-1185">Reference proteome</keyword>
<keyword evidence="3" id="KW-0238">DNA-binding</keyword>
<dbReference type="SUPFAM" id="SSF47459">
    <property type="entry name" value="HLH, helix-loop-helix DNA-binding domain"/>
    <property type="match status" value="1"/>
</dbReference>
<dbReference type="SMART" id="SM00353">
    <property type="entry name" value="HLH"/>
    <property type="match status" value="1"/>
</dbReference>
<dbReference type="CDD" id="cd19723">
    <property type="entry name" value="bHLH_TS_ASCL1_like"/>
    <property type="match status" value="1"/>
</dbReference>
<dbReference type="InterPro" id="IPR036638">
    <property type="entry name" value="HLH_DNA-bd_sf"/>
</dbReference>
<evidence type="ECO:0000256" key="3">
    <source>
        <dbReference type="ARBA" id="ARBA00023125"/>
    </source>
</evidence>
<comment type="caution">
    <text evidence="7">The sequence shown here is derived from an EMBL/GenBank/DDBJ whole genome shotgun (WGS) entry which is preliminary data.</text>
</comment>
<evidence type="ECO:0000256" key="5">
    <source>
        <dbReference type="SAM" id="MobiDB-lite"/>
    </source>
</evidence>
<gene>
    <name evidence="7" type="primary">ac</name>
    <name evidence="7" type="ORF">FJT64_003538</name>
</gene>
<dbReference type="InterPro" id="IPR050283">
    <property type="entry name" value="E-box_TF_Regulators"/>
</dbReference>
<dbReference type="GO" id="GO:0005634">
    <property type="term" value="C:nucleus"/>
    <property type="evidence" value="ECO:0007669"/>
    <property type="project" value="UniProtKB-SubCell"/>
</dbReference>
<reference evidence="7 8" key="1">
    <citation type="submission" date="2019-07" db="EMBL/GenBank/DDBJ databases">
        <title>Draft genome assembly of a fouling barnacle, Amphibalanus amphitrite (Darwin, 1854): The first reference genome for Thecostraca.</title>
        <authorList>
            <person name="Kim W."/>
        </authorList>
    </citation>
    <scope>NUCLEOTIDE SEQUENCE [LARGE SCALE GENOMIC DNA]</scope>
    <source>
        <strain evidence="7">SNU_AA5</strain>
        <tissue evidence="7">Soma without cirri and trophi</tissue>
    </source>
</reference>
<dbReference type="FunFam" id="4.10.280.10:FF:000029">
    <property type="entry name" value="Achaete-scute family bHLH transcription factor 1"/>
    <property type="match status" value="1"/>
</dbReference>
<dbReference type="PROSITE" id="PS50888">
    <property type="entry name" value="BHLH"/>
    <property type="match status" value="1"/>
</dbReference>
<dbReference type="Proteomes" id="UP000440578">
    <property type="component" value="Unassembled WGS sequence"/>
</dbReference>
<protein>
    <submittedName>
        <fullName evidence="7">Achaete-scute complex protein T5</fullName>
    </submittedName>
</protein>
<dbReference type="PANTHER" id="PTHR23349">
    <property type="entry name" value="BASIC HELIX-LOOP-HELIX TRANSCRIPTION FACTOR, TWIST"/>
    <property type="match status" value="1"/>
</dbReference>
<dbReference type="PANTHER" id="PTHR23349:SF108">
    <property type="entry name" value="BHLH DOMAIN-CONTAINING PROTEIN"/>
    <property type="match status" value="1"/>
</dbReference>
<name>A0A6A4VYF3_AMPAM</name>
<dbReference type="InterPro" id="IPR011598">
    <property type="entry name" value="bHLH_dom"/>
</dbReference>
<evidence type="ECO:0000313" key="8">
    <source>
        <dbReference type="Proteomes" id="UP000440578"/>
    </source>
</evidence>
<accession>A0A6A4VYF3</accession>
<proteinExistence type="predicted"/>
<feature type="region of interest" description="Disordered" evidence="5">
    <location>
        <begin position="106"/>
        <end position="131"/>
    </location>
</feature>
<evidence type="ECO:0000259" key="6">
    <source>
        <dbReference type="PROSITE" id="PS50888"/>
    </source>
</evidence>
<keyword evidence="4" id="KW-0539">Nucleus</keyword>
<keyword evidence="2" id="KW-0524">Neurogenesis</keyword>
<dbReference type="GO" id="GO:0007399">
    <property type="term" value="P:nervous system development"/>
    <property type="evidence" value="ECO:0007669"/>
    <property type="project" value="UniProtKB-KW"/>
</dbReference>
<evidence type="ECO:0000256" key="4">
    <source>
        <dbReference type="ARBA" id="ARBA00023242"/>
    </source>
</evidence>
<evidence type="ECO:0000313" key="7">
    <source>
        <dbReference type="EMBL" id="KAF0299205.1"/>
    </source>
</evidence>
<dbReference type="GO" id="GO:0000977">
    <property type="term" value="F:RNA polymerase II transcription regulatory region sequence-specific DNA binding"/>
    <property type="evidence" value="ECO:0007669"/>
    <property type="project" value="TreeGrafter"/>
</dbReference>
<dbReference type="GO" id="GO:0046983">
    <property type="term" value="F:protein dimerization activity"/>
    <property type="evidence" value="ECO:0007669"/>
    <property type="project" value="InterPro"/>
</dbReference>
<dbReference type="GO" id="GO:0000981">
    <property type="term" value="F:DNA-binding transcription factor activity, RNA polymerase II-specific"/>
    <property type="evidence" value="ECO:0007669"/>
    <property type="project" value="TreeGrafter"/>
</dbReference>
<evidence type="ECO:0000256" key="1">
    <source>
        <dbReference type="ARBA" id="ARBA00004123"/>
    </source>
</evidence>
<dbReference type="EMBL" id="VIIS01001386">
    <property type="protein sequence ID" value="KAF0299205.1"/>
    <property type="molecule type" value="Genomic_DNA"/>
</dbReference>
<dbReference type="Pfam" id="PF00010">
    <property type="entry name" value="HLH"/>
    <property type="match status" value="1"/>
</dbReference>
<dbReference type="Gene3D" id="4.10.280.10">
    <property type="entry name" value="Helix-loop-helix DNA-binding domain"/>
    <property type="match status" value="1"/>
</dbReference>
<dbReference type="OrthoDB" id="5976910at2759"/>
<dbReference type="AlphaFoldDB" id="A0A6A4VYF3"/>
<comment type="subcellular location">
    <subcellularLocation>
        <location evidence="1">Nucleus</location>
    </subcellularLocation>
</comment>